<dbReference type="Gene3D" id="6.10.250.330">
    <property type="match status" value="1"/>
</dbReference>
<dbReference type="EMBL" id="CAADFF010000053">
    <property type="protein sequence ID" value="VFJ94078.1"/>
    <property type="molecule type" value="Genomic_DNA"/>
</dbReference>
<evidence type="ECO:0000313" key="1">
    <source>
        <dbReference type="EMBL" id="VFJ94078.1"/>
    </source>
</evidence>
<gene>
    <name evidence="1" type="ORF">BECKLFY1418B_GA0070995_105315</name>
</gene>
<sequence length="81" mass="9197">MHTTYHLNADELNLGFLDVLKTQFKHKTIGIAVWDAEQDETAYLLDNPANRARLLEAVENVANKRNLVSVDLGDIADEDRF</sequence>
<dbReference type="AlphaFoldDB" id="A0A450UNF6"/>
<name>A0A450UNF6_9GAMM</name>
<reference evidence="1" key="1">
    <citation type="submission" date="2019-02" db="EMBL/GenBank/DDBJ databases">
        <authorList>
            <person name="Gruber-Vodicka R. H."/>
            <person name="Seah K. B. B."/>
        </authorList>
    </citation>
    <scope>NUCLEOTIDE SEQUENCE</scope>
    <source>
        <strain evidence="1">BECK_M7</strain>
    </source>
</reference>
<organism evidence="1">
    <name type="scientific">Candidatus Kentrum sp. LFY</name>
    <dbReference type="NCBI Taxonomy" id="2126342"/>
    <lineage>
        <taxon>Bacteria</taxon>
        <taxon>Pseudomonadati</taxon>
        <taxon>Pseudomonadota</taxon>
        <taxon>Gammaproteobacteria</taxon>
        <taxon>Candidatus Kentrum</taxon>
    </lineage>
</organism>
<proteinExistence type="predicted"/>
<accession>A0A450UNF6</accession>
<protein>
    <submittedName>
        <fullName evidence="1">Antitoxin YefM</fullName>
    </submittedName>
</protein>